<feature type="repeat" description="WD" evidence="3">
    <location>
        <begin position="157"/>
        <end position="184"/>
    </location>
</feature>
<dbReference type="AlphaFoldDB" id="A0AB34JHS0"/>
<dbReference type="Gene3D" id="2.130.10.10">
    <property type="entry name" value="YVTN repeat-like/Quinoprotein amine dehydrogenase"/>
    <property type="match status" value="1"/>
</dbReference>
<evidence type="ECO:0000256" key="1">
    <source>
        <dbReference type="ARBA" id="ARBA00022574"/>
    </source>
</evidence>
<feature type="compositionally biased region" description="Low complexity" evidence="4">
    <location>
        <begin position="627"/>
        <end position="656"/>
    </location>
</feature>
<gene>
    <name evidence="5" type="ORF">AB1Y20_022224</name>
</gene>
<dbReference type="InterPro" id="IPR015943">
    <property type="entry name" value="WD40/YVTN_repeat-like_dom_sf"/>
</dbReference>
<organism evidence="5 6">
    <name type="scientific">Prymnesium parvum</name>
    <name type="common">Toxic golden alga</name>
    <dbReference type="NCBI Taxonomy" id="97485"/>
    <lineage>
        <taxon>Eukaryota</taxon>
        <taxon>Haptista</taxon>
        <taxon>Haptophyta</taxon>
        <taxon>Prymnesiophyceae</taxon>
        <taxon>Prymnesiales</taxon>
        <taxon>Prymnesiaceae</taxon>
        <taxon>Prymnesium</taxon>
    </lineage>
</organism>
<evidence type="ECO:0000256" key="2">
    <source>
        <dbReference type="ARBA" id="ARBA00022737"/>
    </source>
</evidence>
<evidence type="ECO:0000313" key="6">
    <source>
        <dbReference type="Proteomes" id="UP001515480"/>
    </source>
</evidence>
<protein>
    <submittedName>
        <fullName evidence="5">Uncharacterized protein</fullName>
    </submittedName>
</protein>
<accession>A0AB34JHS0</accession>
<dbReference type="SUPFAM" id="SSF50978">
    <property type="entry name" value="WD40 repeat-like"/>
    <property type="match status" value="1"/>
</dbReference>
<feature type="region of interest" description="Disordered" evidence="4">
    <location>
        <begin position="584"/>
        <end position="656"/>
    </location>
</feature>
<dbReference type="PANTHER" id="PTHR19848">
    <property type="entry name" value="WD40 REPEAT PROTEIN"/>
    <property type="match status" value="1"/>
</dbReference>
<keyword evidence="2" id="KW-0677">Repeat</keyword>
<dbReference type="InterPro" id="IPR019775">
    <property type="entry name" value="WD40_repeat_CS"/>
</dbReference>
<dbReference type="PROSITE" id="PS00678">
    <property type="entry name" value="WD_REPEATS_1"/>
    <property type="match status" value="1"/>
</dbReference>
<dbReference type="Proteomes" id="UP001515480">
    <property type="component" value="Unassembled WGS sequence"/>
</dbReference>
<dbReference type="Pfam" id="PF00400">
    <property type="entry name" value="WD40"/>
    <property type="match status" value="1"/>
</dbReference>
<feature type="compositionally biased region" description="Low complexity" evidence="4">
    <location>
        <begin position="607"/>
        <end position="619"/>
    </location>
</feature>
<dbReference type="PANTHER" id="PTHR19848:SF8">
    <property type="entry name" value="F-BOX AND WD REPEAT DOMAIN CONTAINING 7"/>
    <property type="match status" value="1"/>
</dbReference>
<dbReference type="EMBL" id="JBGBPQ010000008">
    <property type="protein sequence ID" value="KAL1520652.1"/>
    <property type="molecule type" value="Genomic_DNA"/>
</dbReference>
<name>A0AB34JHS0_PRYPA</name>
<dbReference type="InterPro" id="IPR036322">
    <property type="entry name" value="WD40_repeat_dom_sf"/>
</dbReference>
<proteinExistence type="predicted"/>
<dbReference type="InterPro" id="IPR001680">
    <property type="entry name" value="WD40_rpt"/>
</dbReference>
<evidence type="ECO:0000256" key="3">
    <source>
        <dbReference type="PROSITE-ProRule" id="PRU00221"/>
    </source>
</evidence>
<evidence type="ECO:0000256" key="4">
    <source>
        <dbReference type="SAM" id="MobiDB-lite"/>
    </source>
</evidence>
<keyword evidence="6" id="KW-1185">Reference proteome</keyword>
<reference evidence="5 6" key="1">
    <citation type="journal article" date="2024" name="Science">
        <title>Giant polyketide synthase enzymes in the biosynthesis of giant marine polyether toxins.</title>
        <authorList>
            <person name="Fallon T.R."/>
            <person name="Shende V.V."/>
            <person name="Wierzbicki I.H."/>
            <person name="Pendleton A.L."/>
            <person name="Watervoot N.F."/>
            <person name="Auber R.P."/>
            <person name="Gonzalez D.J."/>
            <person name="Wisecaver J.H."/>
            <person name="Moore B.S."/>
        </authorList>
    </citation>
    <scope>NUCLEOTIDE SEQUENCE [LARGE SCALE GENOMIC DNA]</scope>
    <source>
        <strain evidence="5 6">12B1</strain>
    </source>
</reference>
<dbReference type="PROSITE" id="PS50082">
    <property type="entry name" value="WD_REPEATS_2"/>
    <property type="match status" value="1"/>
</dbReference>
<sequence>MRIKDPRLTDGMRDERLSRTRCMTTRAPRHRWGVLSCKASSNVWCGGDHGASQGRVSSWNGSSGELQCSVLLESSARCIAVVETVRPASALRSAPAARGKGAPDGFGCELLVWVGLADGRLAVLTAATVQLRAVLSGHRAPVTCVCSPGAPPSSPGPGASIVLSGSEDSSMRLWDARTADCLRSIPGNGFALRAMAPVWSPDGERERCRIWSTAADQTLCIWEPRPKGEGKAVGPHTVTLNADVFELSASSDGRLVCACAGRDGAMVLDASARLRSRPRVHCLRRLLSTHMAERALGAVLVIGKGKQIWTSGGEGGLAQWERTAASSSHEVWGAACDGTLFAWASEAACAEACEAAARRALLGSEGSAELQQRALAYPMLRLLRQARRVKGRGAEETRRGGEGEGALAELSGQRDFMSSVLAGLSEGWSAIEAQRRAVLQAANPSFPLHSRLPFNPLCRAEVGVPLGVQWDKKVHLRLQAEAAKCRAADAEAAKLRADVSALRERLAGAGLEKQQVLTMKAAKEMEVSRLKKVEASLAQRAKHEQELARQLADARVRAAARRALVGAHPLRALLQVQTEKLRSERDKLQASAMPPRLSSHASPHAPPLTLSSPSPTLSEPSPPRSPNPLLHALLTLSSTLSSPSPTLSSPSPNPLHALRTLSHALLTLSSTLSSPSPTLS</sequence>
<comment type="caution">
    <text evidence="5">The sequence shown here is derived from an EMBL/GenBank/DDBJ whole genome shotgun (WGS) entry which is preliminary data.</text>
</comment>
<keyword evidence="1 3" id="KW-0853">WD repeat</keyword>
<dbReference type="SMART" id="SM00320">
    <property type="entry name" value="WD40"/>
    <property type="match status" value="2"/>
</dbReference>
<evidence type="ECO:0000313" key="5">
    <source>
        <dbReference type="EMBL" id="KAL1520652.1"/>
    </source>
</evidence>